<proteinExistence type="predicted"/>
<dbReference type="EMBL" id="CAUYUJ010003106">
    <property type="protein sequence ID" value="CAK0803838.1"/>
    <property type="molecule type" value="Genomic_DNA"/>
</dbReference>
<dbReference type="Proteomes" id="UP001189429">
    <property type="component" value="Unassembled WGS sequence"/>
</dbReference>
<comment type="caution">
    <text evidence="3">The sequence shown here is derived from an EMBL/GenBank/DDBJ whole genome shotgun (WGS) entry which is preliminary data.</text>
</comment>
<evidence type="ECO:0000256" key="1">
    <source>
        <dbReference type="SAM" id="MobiDB-lite"/>
    </source>
</evidence>
<gene>
    <name evidence="3" type="ORF">PCOR1329_LOCUS10864</name>
</gene>
<name>A0ABN9QD37_9DINO</name>
<sequence>MQSRLGLRGRLLAGHLLIPPLAGLLLLDKMGNIQLEVMGSLEVPPAWSPEQDRACPFRFWLTDVTLWAAAAAREFFQNSKEQLRDGAFEDTGDGNGARQLSGLLLLLLVLSKSFAPLDDESELRATLGKLGSYPKNHENIDATLSRFEVTRRRATTLGGFNMGPQGYAWMLLNAPNCSPQEWNDLLIHFRGHLPRTGQQINELVEYIKRYGQNLEKGPMAVNKNSGKGGYRGGNFFFPTFSHGGGEGQQGSSNPWANYLGSDNAEDNDTDTDEDDGEDLDGSDCPGDMGKDEDVIQQYIYHNYVFHKKRCTSSALAYGSGAINFFAAENIATNETLEAAGSKASATGSNGFVGVVIALAVAEPKMAIEDRRELEDGLRRLGAYERDPPQEAFSIASLTFTAVPPQASVTPPSATGTAIRWEQISSSPGDDTHAAVVAEQQVDLSIFDDESESSFDDEKRDLDEEVERESYGHQNKSIDFADNEKDFHGEISQESGDTSNLDSYTAPIIPDSDVPALLGNSSLKKLDVAATKTTRYMIDKLQPRPEQLDFAMAETENETKPKDQGNQGPAATGYGIYLGAVEPNEDSAHNNICGVLRCAFELKRPKAGSLC</sequence>
<feature type="compositionally biased region" description="Acidic residues" evidence="1">
    <location>
        <begin position="263"/>
        <end position="281"/>
    </location>
</feature>
<evidence type="ECO:0000313" key="4">
    <source>
        <dbReference type="Proteomes" id="UP001189429"/>
    </source>
</evidence>
<feature type="region of interest" description="Disordered" evidence="1">
    <location>
        <begin position="446"/>
        <end position="471"/>
    </location>
</feature>
<keyword evidence="2" id="KW-0732">Signal</keyword>
<reference evidence="3" key="1">
    <citation type="submission" date="2023-10" db="EMBL/GenBank/DDBJ databases">
        <authorList>
            <person name="Chen Y."/>
            <person name="Shah S."/>
            <person name="Dougan E. K."/>
            <person name="Thang M."/>
            <person name="Chan C."/>
        </authorList>
    </citation>
    <scope>NUCLEOTIDE SEQUENCE [LARGE SCALE GENOMIC DNA]</scope>
</reference>
<protein>
    <submittedName>
        <fullName evidence="3">Uncharacterized protein</fullName>
    </submittedName>
</protein>
<feature type="chain" id="PRO_5047081942" evidence="2">
    <location>
        <begin position="24"/>
        <end position="610"/>
    </location>
</feature>
<keyword evidence="4" id="KW-1185">Reference proteome</keyword>
<evidence type="ECO:0000313" key="3">
    <source>
        <dbReference type="EMBL" id="CAK0803838.1"/>
    </source>
</evidence>
<accession>A0ABN9QD37</accession>
<feature type="signal peptide" evidence="2">
    <location>
        <begin position="1"/>
        <end position="23"/>
    </location>
</feature>
<feature type="region of interest" description="Disordered" evidence="1">
    <location>
        <begin position="241"/>
        <end position="287"/>
    </location>
</feature>
<organism evidence="3 4">
    <name type="scientific">Prorocentrum cordatum</name>
    <dbReference type="NCBI Taxonomy" id="2364126"/>
    <lineage>
        <taxon>Eukaryota</taxon>
        <taxon>Sar</taxon>
        <taxon>Alveolata</taxon>
        <taxon>Dinophyceae</taxon>
        <taxon>Prorocentrales</taxon>
        <taxon>Prorocentraceae</taxon>
        <taxon>Prorocentrum</taxon>
    </lineage>
</organism>
<evidence type="ECO:0000256" key="2">
    <source>
        <dbReference type="SAM" id="SignalP"/>
    </source>
</evidence>